<evidence type="ECO:0000313" key="1">
    <source>
        <dbReference type="EMBL" id="GAA07232.1"/>
    </source>
</evidence>
<comment type="caution">
    <text evidence="1">The sequence shown here is derived from an EMBL/GenBank/DDBJ whole genome shotgun (WGS) entry which is preliminary data.</text>
</comment>
<name>F7VA37_9PROT</name>
<organism evidence="1 2">
    <name type="scientific">Acetobacter tropicalis NBRC 101654</name>
    <dbReference type="NCBI Taxonomy" id="749388"/>
    <lineage>
        <taxon>Bacteria</taxon>
        <taxon>Pseudomonadati</taxon>
        <taxon>Pseudomonadota</taxon>
        <taxon>Alphaproteobacteria</taxon>
        <taxon>Acetobacterales</taxon>
        <taxon>Acetobacteraceae</taxon>
        <taxon>Acetobacter</taxon>
    </lineage>
</organism>
<reference evidence="1 2" key="1">
    <citation type="journal article" date="2011" name="Biochem. Biophys. Res. Commun.">
        <title>Increased number of Arginine-based salt bridges contributes to the thermotolerance of thermotolerant acetic acid bacteria, Acetobacter tropicalis SKU1100.</title>
        <authorList>
            <person name="Matsutani M."/>
            <person name="Hirakawa H."/>
            <person name="Nishikura M."/>
            <person name="Soemphol W."/>
            <person name="Ali I.A.I."/>
            <person name="Yakushi T."/>
            <person name="Matsushita K."/>
        </authorList>
    </citation>
    <scope>NUCLEOTIDE SEQUENCE [LARGE SCALE GENOMIC DNA]</scope>
    <source>
        <strain evidence="1 2">NBRC 101654</strain>
    </source>
</reference>
<sequence>MRYKTCACKLHDRLALRERLSQSRLTECYGVTLLQKE</sequence>
<dbReference type="Proteomes" id="UP000004319">
    <property type="component" value="Unassembled WGS sequence"/>
</dbReference>
<accession>F7VA37</accession>
<dbReference type="EMBL" id="BABS01000004">
    <property type="protein sequence ID" value="GAA07232.1"/>
    <property type="molecule type" value="Genomic_DNA"/>
</dbReference>
<evidence type="ECO:0000313" key="2">
    <source>
        <dbReference type="Proteomes" id="UP000004319"/>
    </source>
</evidence>
<dbReference type="AlphaFoldDB" id="F7VA37"/>
<protein>
    <submittedName>
        <fullName evidence="1">Uncharacterized protein</fullName>
    </submittedName>
</protein>
<gene>
    <name evidence="1" type="ORF">ATPR_0236</name>
</gene>
<proteinExistence type="predicted"/>